<reference evidence="9" key="1">
    <citation type="submission" date="2013-12" db="EMBL/GenBank/DDBJ databases">
        <authorList>
            <person name="Linke B."/>
        </authorList>
    </citation>
    <scope>NUCLEOTIDE SEQUENCE [LARGE SCALE GENOMIC DNA]</scope>
    <source>
        <strain evidence="9">CRIB-18</strain>
    </source>
</reference>
<dbReference type="InterPro" id="IPR032818">
    <property type="entry name" value="DedA-like"/>
</dbReference>
<comment type="subcellular location">
    <subcellularLocation>
        <location evidence="1 7">Cell membrane</location>
        <topology evidence="1 7">Multi-pass membrane protein</topology>
    </subcellularLocation>
</comment>
<evidence type="ECO:0000256" key="7">
    <source>
        <dbReference type="RuleBase" id="RU367016"/>
    </source>
</evidence>
<dbReference type="InterPro" id="IPR032816">
    <property type="entry name" value="VTT_dom"/>
</dbReference>
<dbReference type="GO" id="GO:0005886">
    <property type="term" value="C:plasma membrane"/>
    <property type="evidence" value="ECO:0007669"/>
    <property type="project" value="UniProtKB-SubCell"/>
</dbReference>
<feature type="transmembrane region" description="Helical" evidence="7">
    <location>
        <begin position="12"/>
        <end position="33"/>
    </location>
</feature>
<dbReference type="PANTHER" id="PTHR30353">
    <property type="entry name" value="INNER MEMBRANE PROTEIN DEDA-RELATED"/>
    <property type="match status" value="1"/>
</dbReference>
<keyword evidence="10" id="KW-1185">Reference proteome</keyword>
<dbReference type="eggNOG" id="COG0586">
    <property type="taxonomic scope" value="Bacteria"/>
</dbReference>
<feature type="transmembrane region" description="Helical" evidence="7">
    <location>
        <begin position="176"/>
        <end position="198"/>
    </location>
</feature>
<dbReference type="STRING" id="1437425.CSEC_1949"/>
<gene>
    <name evidence="9" type="ORF">CSEC_1949</name>
</gene>
<evidence type="ECO:0000256" key="1">
    <source>
        <dbReference type="ARBA" id="ARBA00004651"/>
    </source>
</evidence>
<comment type="caution">
    <text evidence="9">The sequence shown here is derived from an EMBL/GenBank/DDBJ whole genome shotgun (WGS) entry which is preliminary data.</text>
</comment>
<feature type="domain" description="VTT" evidence="8">
    <location>
        <begin position="35"/>
        <end position="161"/>
    </location>
</feature>
<dbReference type="RefSeq" id="WP_053331986.1">
    <property type="nucleotide sequence ID" value="NZ_CCEJ010000009.1"/>
</dbReference>
<dbReference type="EMBL" id="CCEJ010000009">
    <property type="protein sequence ID" value="CDR34756.1"/>
    <property type="molecule type" value="Genomic_DNA"/>
</dbReference>
<feature type="transmembrane region" description="Helical" evidence="7">
    <location>
        <begin position="54"/>
        <end position="73"/>
    </location>
</feature>
<evidence type="ECO:0000313" key="9">
    <source>
        <dbReference type="EMBL" id="CDR34756.1"/>
    </source>
</evidence>
<dbReference type="PANTHER" id="PTHR30353:SF15">
    <property type="entry name" value="INNER MEMBRANE PROTEIN YABI"/>
    <property type="match status" value="1"/>
</dbReference>
<evidence type="ECO:0000256" key="4">
    <source>
        <dbReference type="ARBA" id="ARBA00022692"/>
    </source>
</evidence>
<feature type="transmembrane region" description="Helical" evidence="7">
    <location>
        <begin position="141"/>
        <end position="164"/>
    </location>
</feature>
<name>A0A090D0F5_9BACT</name>
<dbReference type="Pfam" id="PF09335">
    <property type="entry name" value="VTT_dom"/>
    <property type="match status" value="1"/>
</dbReference>
<organism evidence="9 10">
    <name type="scientific">Candidatus Criblamydia sequanensis CRIB-18</name>
    <dbReference type="NCBI Taxonomy" id="1437425"/>
    <lineage>
        <taxon>Bacteria</taxon>
        <taxon>Pseudomonadati</taxon>
        <taxon>Chlamydiota</taxon>
        <taxon>Chlamydiia</taxon>
        <taxon>Parachlamydiales</taxon>
        <taxon>Candidatus Criblamydiaceae</taxon>
        <taxon>Candidatus Criblamydia</taxon>
    </lineage>
</organism>
<dbReference type="AlphaFoldDB" id="A0A090D0F5"/>
<proteinExistence type="inferred from homology"/>
<evidence type="ECO:0000256" key="3">
    <source>
        <dbReference type="ARBA" id="ARBA00022475"/>
    </source>
</evidence>
<keyword evidence="4 7" id="KW-0812">Transmembrane</keyword>
<sequence>MFNELISNLSFWLPYIPYIFFALLLLAGINIPISEDIILLTGGMIANRYMPEQTYWLYGWLFAGCLISGWEAYGIGRYFGPKLFDYRFSKHIVTPLRVESLGRLFHRFGIFTFLIGRFIPGGVRNALFMSSGLCRMPFSLFLIRDGVACLLSTSVTFSLGYIFAGNYEAIISFFKTYNNIVILTILFLIIAFVLYRFIKKKNHQISK</sequence>
<keyword evidence="5 7" id="KW-1133">Transmembrane helix</keyword>
<dbReference type="OrthoDB" id="21108at2"/>
<keyword evidence="3 7" id="KW-1003">Cell membrane</keyword>
<evidence type="ECO:0000256" key="6">
    <source>
        <dbReference type="ARBA" id="ARBA00023136"/>
    </source>
</evidence>
<feature type="transmembrane region" description="Helical" evidence="7">
    <location>
        <begin position="104"/>
        <end position="120"/>
    </location>
</feature>
<comment type="similarity">
    <text evidence="2 7">Belongs to the DedA family.</text>
</comment>
<evidence type="ECO:0000256" key="2">
    <source>
        <dbReference type="ARBA" id="ARBA00010792"/>
    </source>
</evidence>
<reference evidence="9" key="2">
    <citation type="submission" date="2014-09" db="EMBL/GenBank/DDBJ databases">
        <title>Criblamydia sequanensis harbors a mega-plasmid encoding arsenite resistance.</title>
        <authorList>
            <person name="Bertelli C."/>
            <person name="Goesmann A."/>
            <person name="Greub G."/>
        </authorList>
    </citation>
    <scope>NUCLEOTIDE SEQUENCE [LARGE SCALE GENOMIC DNA]</scope>
    <source>
        <strain evidence="9">CRIB-18</strain>
    </source>
</reference>
<accession>A0A090D0F5</accession>
<keyword evidence="6 7" id="KW-0472">Membrane</keyword>
<evidence type="ECO:0000313" key="10">
    <source>
        <dbReference type="Proteomes" id="UP000031552"/>
    </source>
</evidence>
<dbReference type="Proteomes" id="UP000031552">
    <property type="component" value="Unassembled WGS sequence"/>
</dbReference>
<protein>
    <submittedName>
        <fullName evidence="9">Conserved putative membrane protein</fullName>
    </submittedName>
</protein>
<evidence type="ECO:0000259" key="8">
    <source>
        <dbReference type="Pfam" id="PF09335"/>
    </source>
</evidence>
<evidence type="ECO:0000256" key="5">
    <source>
        <dbReference type="ARBA" id="ARBA00022989"/>
    </source>
</evidence>